<comment type="caution">
    <text evidence="3">The sequence shown here is derived from an EMBL/GenBank/DDBJ whole genome shotgun (WGS) entry which is preliminary data.</text>
</comment>
<evidence type="ECO:0000259" key="2">
    <source>
        <dbReference type="Pfam" id="PF13387"/>
    </source>
</evidence>
<dbReference type="OrthoDB" id="274718at2"/>
<protein>
    <recommendedName>
        <fullName evidence="2">Lnb N-terminal periplasmic domain-containing protein</fullName>
    </recommendedName>
</protein>
<dbReference type="Proteomes" id="UP000027471">
    <property type="component" value="Unassembled WGS sequence"/>
</dbReference>
<name>A0A074JUZ0_9RHOB</name>
<keyword evidence="1" id="KW-1133">Transmembrane helix</keyword>
<dbReference type="eggNOG" id="ENOG502Z7V0">
    <property type="taxonomic scope" value="Bacteria"/>
</dbReference>
<dbReference type="AlphaFoldDB" id="A0A074JUZ0"/>
<feature type="domain" description="Lnb N-terminal periplasmic" evidence="2">
    <location>
        <begin position="125"/>
        <end position="280"/>
    </location>
</feature>
<dbReference type="Pfam" id="PF13387">
    <property type="entry name" value="Lnb_N"/>
    <property type="match status" value="1"/>
</dbReference>
<gene>
    <name evidence="3" type="ORF">DT23_00665</name>
</gene>
<feature type="transmembrane region" description="Helical" evidence="1">
    <location>
        <begin position="64"/>
        <end position="80"/>
    </location>
</feature>
<evidence type="ECO:0000313" key="4">
    <source>
        <dbReference type="Proteomes" id="UP000027471"/>
    </source>
</evidence>
<dbReference type="STRING" id="1353528.DT23_00665"/>
<reference evidence="3 4" key="1">
    <citation type="journal article" date="2015" name="Antonie Van Leeuwenhoek">
        <title>Thioclava indica sp. nov., isolated from surface seawater of the Indian Ocean.</title>
        <authorList>
            <person name="Liu Y."/>
            <person name="Lai Q."/>
            <person name="Du J."/>
            <person name="Xu H."/>
            <person name="Jiang L."/>
            <person name="Shao Z."/>
        </authorList>
    </citation>
    <scope>NUCLEOTIDE SEQUENCE [LARGE SCALE GENOMIC DNA]</scope>
    <source>
        <strain evidence="3 4">DT23-4</strain>
    </source>
</reference>
<sequence>MARFKRFTRFFFHALFALLVIGGAAWSATALWLHLAGGVRIAALTVLGLGALGAFIARYNRRRLGWLVLATGVLIVGGWYQTITPRDNRDWAAEVSRGVTAQVDGNRVTLSNIRDFDWHTKTDATERWITKTYDLDQLASLEMITSVWDNPDIAHLLVSFGFDDGEHVVYSVEIRREEGEKFNEVGGFFRQFELVLVAATERDIVRLRTDVRQEEVRLYPVNLTPEQRREMFMSYVSLAQRLEKKPEFYNTISANCTTAVYRLALSLKSDLPVNWRLVMSGRLPEYLNDLGVLGGQGSVDERRTHALIMANAQAAHPGLSYSKAIRAR</sequence>
<dbReference type="InterPro" id="IPR025178">
    <property type="entry name" value="Lnb_N"/>
</dbReference>
<evidence type="ECO:0000256" key="1">
    <source>
        <dbReference type="SAM" id="Phobius"/>
    </source>
</evidence>
<evidence type="ECO:0000313" key="3">
    <source>
        <dbReference type="EMBL" id="KEO61511.1"/>
    </source>
</evidence>
<dbReference type="EMBL" id="AUNB01000001">
    <property type="protein sequence ID" value="KEO61511.1"/>
    <property type="molecule type" value="Genomic_DNA"/>
</dbReference>
<proteinExistence type="predicted"/>
<keyword evidence="1" id="KW-0472">Membrane</keyword>
<feature type="transmembrane region" description="Helical" evidence="1">
    <location>
        <begin position="37"/>
        <end position="57"/>
    </location>
</feature>
<dbReference type="RefSeq" id="WP_051696943.1">
    <property type="nucleotide sequence ID" value="NZ_AUNB01000001.1"/>
</dbReference>
<organism evidence="3 4">
    <name type="scientific">Thioclava indica</name>
    <dbReference type="NCBI Taxonomy" id="1353528"/>
    <lineage>
        <taxon>Bacteria</taxon>
        <taxon>Pseudomonadati</taxon>
        <taxon>Pseudomonadota</taxon>
        <taxon>Alphaproteobacteria</taxon>
        <taxon>Rhodobacterales</taxon>
        <taxon>Paracoccaceae</taxon>
        <taxon>Thioclava</taxon>
    </lineage>
</organism>
<keyword evidence="4" id="KW-1185">Reference proteome</keyword>
<accession>A0A074JUZ0</accession>
<keyword evidence="1" id="KW-0812">Transmembrane</keyword>